<dbReference type="SUPFAM" id="SSF82199">
    <property type="entry name" value="SET domain"/>
    <property type="match status" value="1"/>
</dbReference>
<evidence type="ECO:0000256" key="1">
    <source>
        <dbReference type="ARBA" id="ARBA00022679"/>
    </source>
</evidence>
<name>A0A176S350_9GAMM</name>
<dbReference type="Gene3D" id="2.170.270.10">
    <property type="entry name" value="SET domain"/>
    <property type="match status" value="1"/>
</dbReference>
<dbReference type="AlphaFoldDB" id="A0A176S350"/>
<organism evidence="5 6">
    <name type="scientific">Candidatus Thiomargarita nelsonii</name>
    <dbReference type="NCBI Taxonomy" id="1003181"/>
    <lineage>
        <taxon>Bacteria</taxon>
        <taxon>Pseudomonadati</taxon>
        <taxon>Pseudomonadota</taxon>
        <taxon>Gammaproteobacteria</taxon>
        <taxon>Thiotrichales</taxon>
        <taxon>Thiotrichaceae</taxon>
        <taxon>Thiomargarita</taxon>
    </lineage>
</organism>
<evidence type="ECO:0000313" key="6">
    <source>
        <dbReference type="Proteomes" id="UP000076962"/>
    </source>
</evidence>
<dbReference type="InterPro" id="IPR053201">
    <property type="entry name" value="Flavunoidine_N-MTase"/>
</dbReference>
<dbReference type="GO" id="GO:0016740">
    <property type="term" value="F:transferase activity"/>
    <property type="evidence" value="ECO:0007669"/>
    <property type="project" value="UniProtKB-KW"/>
</dbReference>
<proteinExistence type="predicted"/>
<dbReference type="PROSITE" id="PS50868">
    <property type="entry name" value="POST_SET"/>
    <property type="match status" value="1"/>
</dbReference>
<evidence type="ECO:0000313" key="5">
    <source>
        <dbReference type="EMBL" id="OAD22493.1"/>
    </source>
</evidence>
<evidence type="ECO:0000259" key="4">
    <source>
        <dbReference type="PROSITE" id="PS50868"/>
    </source>
</evidence>
<reference evidence="5 6" key="1">
    <citation type="submission" date="2016-05" db="EMBL/GenBank/DDBJ databases">
        <title>Single-cell genome of chain-forming Candidatus Thiomargarita nelsonii and comparison to other large sulfur-oxidizing bacteria.</title>
        <authorList>
            <person name="Winkel M."/>
            <person name="Salman V."/>
            <person name="Woyke T."/>
            <person name="Schulz-Vogt H."/>
            <person name="Richter M."/>
            <person name="Flood B."/>
            <person name="Bailey J."/>
            <person name="Amann R."/>
            <person name="Mussmann M."/>
        </authorList>
    </citation>
    <scope>NUCLEOTIDE SEQUENCE [LARGE SCALE GENOMIC DNA]</scope>
    <source>
        <strain evidence="5 6">THI036</strain>
    </source>
</reference>
<protein>
    <submittedName>
        <fullName evidence="5">Nuclear protein SET</fullName>
    </submittedName>
</protein>
<dbReference type="Proteomes" id="UP000076962">
    <property type="component" value="Unassembled WGS sequence"/>
</dbReference>
<feature type="domain" description="SET" evidence="3">
    <location>
        <begin position="3"/>
        <end position="100"/>
    </location>
</feature>
<keyword evidence="2" id="KW-0949">S-adenosyl-L-methionine</keyword>
<accession>A0A176S350</accession>
<dbReference type="EMBL" id="LUTY01000914">
    <property type="protein sequence ID" value="OAD22493.1"/>
    <property type="molecule type" value="Genomic_DNA"/>
</dbReference>
<dbReference type="Pfam" id="PF00856">
    <property type="entry name" value="SET"/>
    <property type="match status" value="1"/>
</dbReference>
<evidence type="ECO:0000256" key="2">
    <source>
        <dbReference type="ARBA" id="ARBA00022691"/>
    </source>
</evidence>
<sequence>MDNNYDLRKSLRKGEGIFATKAFKAREIVMRGIIKEILPKNDSHASQIGKNTFVRHEGLIPKVNHSCNPNCGIHVNETGGHDFVAIHDISVNEEITFDYAMRNYTVNFFPNCRCGSEKCRGRITGWKDLPKKIREEYKGFIAPYLLK</sequence>
<dbReference type="PANTHER" id="PTHR12350">
    <property type="entry name" value="HISTONE-LYSINE N-METHYLTRANSFERASE-RELATED"/>
    <property type="match status" value="1"/>
</dbReference>
<feature type="domain" description="Post-SET" evidence="4">
    <location>
        <begin position="112"/>
        <end position="124"/>
    </location>
</feature>
<dbReference type="InterPro" id="IPR046341">
    <property type="entry name" value="SET_dom_sf"/>
</dbReference>
<dbReference type="SMART" id="SM00317">
    <property type="entry name" value="SET"/>
    <property type="match status" value="1"/>
</dbReference>
<keyword evidence="6" id="KW-1185">Reference proteome</keyword>
<dbReference type="InterPro" id="IPR001214">
    <property type="entry name" value="SET_dom"/>
</dbReference>
<evidence type="ECO:0000259" key="3">
    <source>
        <dbReference type="PROSITE" id="PS50280"/>
    </source>
</evidence>
<comment type="caution">
    <text evidence="5">The sequence shown here is derived from an EMBL/GenBank/DDBJ whole genome shotgun (WGS) entry which is preliminary data.</text>
</comment>
<dbReference type="PROSITE" id="PS50280">
    <property type="entry name" value="SET"/>
    <property type="match status" value="1"/>
</dbReference>
<gene>
    <name evidence="5" type="ORF">THIOM_001701</name>
</gene>
<dbReference type="PANTHER" id="PTHR12350:SF19">
    <property type="entry name" value="SET DOMAIN-CONTAINING PROTEIN"/>
    <property type="match status" value="1"/>
</dbReference>
<keyword evidence="1" id="KW-0808">Transferase</keyword>
<dbReference type="InterPro" id="IPR003616">
    <property type="entry name" value="Post-SET_dom"/>
</dbReference>